<evidence type="ECO:0000259" key="4">
    <source>
        <dbReference type="Pfam" id="PF05592"/>
    </source>
</evidence>
<keyword evidence="9" id="KW-1185">Reference proteome</keyword>
<evidence type="ECO:0000256" key="2">
    <source>
        <dbReference type="ARBA" id="ARBA00012652"/>
    </source>
</evidence>
<dbReference type="Gene3D" id="2.60.40.10">
    <property type="entry name" value="Immunoglobulins"/>
    <property type="match status" value="1"/>
</dbReference>
<dbReference type="InterPro" id="IPR035398">
    <property type="entry name" value="Bac_rhamnosid_C"/>
</dbReference>
<proteinExistence type="predicted"/>
<feature type="domain" description="Bacterial alpha-L-rhamnosidase N-terminal" evidence="5">
    <location>
        <begin position="145"/>
        <end position="273"/>
    </location>
</feature>
<evidence type="ECO:0000259" key="5">
    <source>
        <dbReference type="Pfam" id="PF08531"/>
    </source>
</evidence>
<sequence>MLSLDRLATGRADAPLGIDRAPDFSWVLHCRTPNTLQVSYRITVTDGDQVAWDSGEVASRQQAFVRYEGAPLRSRTRYQWTLSVRDSHGQKASAHSSFETALMHPGDWVAAWAESSIERAVPEAWAWGTQPPAVLFSRDFDVPGDVVHARLYATAYGTYLPQLNGERLDDREFAPEHTAYGSILYYQTYDVTRLLRRGGNQLTLYVGDGWYLCPHGRPVMQDYHGAPAVLFQLEIHLANGTSVIVASGEDTGCATGPVLSSDIFRGELFDARQPFGTPQPVRLPDYGYAQLAAQPMAPVRPFGSLAVQQIYVSPRGEVIVDFGQIIAGKARIRIDVPRDTEVTFEYFEVTDEHGNYFNSMIADQKDVYVSDGVARDYETRFSFHGFRYIRVTGLNQLRERDFVAIPLTTEKADAGSFSCSDGRLNRLYENIRWSQRNNMMSVPTDCPTREKAGFTGDIQIYAATALLNEDVTPFLDSWLRNLAAAQADDGVVPMTVPFTTLYERLSLGVGKEFGDTQITGIAGWSDAAVMVPHTMHRLTGNRLVLNDHYDTMKRWADYVIRTARERRGAAGLDPAIDQYLWNTGFHFGEWLIPSQEQPGGPNWQIPKISAAYVAPFFGYLSVRLMGEVAQTLDRQADAAHYRGHAARMKDAIQRAFMANDELPWQLMGAYVLAFAFDLVPPEHTTRYATKLVDLLEANGGCLDTGFVATPYFLDVLTKIGRRDLAYELLWQAKAPSWLYAVDKGATAIWESWKAIDEHGAPKLTSFDHYAFGCVGDWMFRNLAGLRSGEAGFDHFQVVPPDDSPLAWCRARHETVHGTVSVGWDAKGLEVEVPVNTTASVTWRGRTHSVGSGRHQFS</sequence>
<dbReference type="InterPro" id="IPR008902">
    <property type="entry name" value="Rhamnosid_concanavalin"/>
</dbReference>
<feature type="domain" description="Alpha-L-rhamnosidase concanavalin-like" evidence="4">
    <location>
        <begin position="314"/>
        <end position="400"/>
    </location>
</feature>
<dbReference type="STRING" id="946333.A4W93_06430"/>
<name>A0A1W6L5H8_9BURK</name>
<dbReference type="InterPro" id="IPR016007">
    <property type="entry name" value="Alpha_rhamnosid"/>
</dbReference>
<dbReference type="KEGG" id="rgu:A4W93_06430"/>
<evidence type="ECO:0000259" key="6">
    <source>
        <dbReference type="Pfam" id="PF17389"/>
    </source>
</evidence>
<protein>
    <recommendedName>
        <fullName evidence="2">alpha-L-rhamnosidase</fullName>
        <ecNumber evidence="2">3.2.1.40</ecNumber>
    </recommendedName>
</protein>
<dbReference type="GO" id="GO:0030596">
    <property type="term" value="F:alpha-L-rhamnosidase activity"/>
    <property type="evidence" value="ECO:0007669"/>
    <property type="project" value="UniProtKB-EC"/>
</dbReference>
<dbReference type="Pfam" id="PF17390">
    <property type="entry name" value="Bac_rhamnosid_C"/>
    <property type="match status" value="1"/>
</dbReference>
<dbReference type="InterPro" id="IPR012341">
    <property type="entry name" value="6hp_glycosidase-like_sf"/>
</dbReference>
<feature type="domain" description="Alpha-L-rhamnosidase six-hairpin glycosidase" evidence="6">
    <location>
        <begin position="413"/>
        <end position="782"/>
    </location>
</feature>
<dbReference type="Gene3D" id="1.50.10.10">
    <property type="match status" value="1"/>
</dbReference>
<dbReference type="Proteomes" id="UP000193427">
    <property type="component" value="Chromosome"/>
</dbReference>
<dbReference type="RefSeq" id="WP_169726510.1">
    <property type="nucleotide sequence ID" value="NZ_BSPR01000003.1"/>
</dbReference>
<feature type="domain" description="Alpha-L-rhamnosidase C-terminal" evidence="7">
    <location>
        <begin position="784"/>
        <end position="854"/>
    </location>
</feature>
<dbReference type="PANTHER" id="PTHR33307:SF6">
    <property type="entry name" value="ALPHA-RHAMNOSIDASE (EUROFUNG)-RELATED"/>
    <property type="match status" value="1"/>
</dbReference>
<dbReference type="Pfam" id="PF17389">
    <property type="entry name" value="Bac_rhamnosid6H"/>
    <property type="match status" value="1"/>
</dbReference>
<evidence type="ECO:0000256" key="1">
    <source>
        <dbReference type="ARBA" id="ARBA00001445"/>
    </source>
</evidence>
<dbReference type="Pfam" id="PF25788">
    <property type="entry name" value="Ig_Rha78A_N"/>
    <property type="match status" value="1"/>
</dbReference>
<dbReference type="GO" id="GO:0005975">
    <property type="term" value="P:carbohydrate metabolic process"/>
    <property type="evidence" value="ECO:0007669"/>
    <property type="project" value="InterPro"/>
</dbReference>
<dbReference type="PIRSF" id="PIRSF010631">
    <property type="entry name" value="A-rhamnsds"/>
    <property type="match status" value="1"/>
</dbReference>
<dbReference type="Pfam" id="PF05592">
    <property type="entry name" value="Bac_rhamnosid"/>
    <property type="match status" value="1"/>
</dbReference>
<dbReference type="SUPFAM" id="SSF48208">
    <property type="entry name" value="Six-hairpin glycosidases"/>
    <property type="match status" value="1"/>
</dbReference>
<dbReference type="InterPro" id="IPR008928">
    <property type="entry name" value="6-hairpin_glycosidase_sf"/>
</dbReference>
<keyword evidence="3" id="KW-0378">Hydrolase</keyword>
<evidence type="ECO:0000259" key="7">
    <source>
        <dbReference type="Pfam" id="PF17390"/>
    </source>
</evidence>
<evidence type="ECO:0000313" key="9">
    <source>
        <dbReference type="Proteomes" id="UP000193427"/>
    </source>
</evidence>
<dbReference type="PANTHER" id="PTHR33307">
    <property type="entry name" value="ALPHA-RHAMNOSIDASE (EUROFUNG)"/>
    <property type="match status" value="1"/>
</dbReference>
<dbReference type="Pfam" id="PF08531">
    <property type="entry name" value="Bac_rhamnosid_N"/>
    <property type="match status" value="1"/>
</dbReference>
<dbReference type="EC" id="3.2.1.40" evidence="2"/>
<dbReference type="Gene3D" id="2.60.420.10">
    <property type="entry name" value="Maltose phosphorylase, domain 3"/>
    <property type="match status" value="1"/>
</dbReference>
<evidence type="ECO:0000256" key="3">
    <source>
        <dbReference type="ARBA" id="ARBA00022801"/>
    </source>
</evidence>
<dbReference type="InterPro" id="IPR035396">
    <property type="entry name" value="Bac_rhamnosid6H"/>
</dbReference>
<dbReference type="InterPro" id="IPR013737">
    <property type="entry name" value="Bac_rhamnosid_N"/>
</dbReference>
<gene>
    <name evidence="8" type="ORF">A4W93_06430</name>
</gene>
<dbReference type="InterPro" id="IPR013783">
    <property type="entry name" value="Ig-like_fold"/>
</dbReference>
<evidence type="ECO:0000313" key="8">
    <source>
        <dbReference type="EMBL" id="ARN19579.1"/>
    </source>
</evidence>
<reference evidence="8 9" key="1">
    <citation type="submission" date="2016-04" db="EMBL/GenBank/DDBJ databases">
        <title>Complete genome sequence of natural rubber-degrading, novel Gram-negative bacterium, Rhizobacter gummiphilus strain NS21.</title>
        <authorList>
            <person name="Tabata M."/>
            <person name="Kasai D."/>
            <person name="Fukuda M."/>
        </authorList>
    </citation>
    <scope>NUCLEOTIDE SEQUENCE [LARGE SCALE GENOMIC DNA]</scope>
    <source>
        <strain evidence="8 9">NS21</strain>
    </source>
</reference>
<dbReference type="EMBL" id="CP015118">
    <property type="protein sequence ID" value="ARN19579.1"/>
    <property type="molecule type" value="Genomic_DNA"/>
</dbReference>
<comment type="catalytic activity">
    <reaction evidence="1">
        <text>Hydrolysis of terminal non-reducing alpha-L-rhamnose residues in alpha-L-rhamnosides.</text>
        <dbReference type="EC" id="3.2.1.40"/>
    </reaction>
</comment>
<accession>A0A1W6L5H8</accession>
<dbReference type="AlphaFoldDB" id="A0A1W6L5H8"/>
<dbReference type="Gene3D" id="2.60.120.260">
    <property type="entry name" value="Galactose-binding domain-like"/>
    <property type="match status" value="2"/>
</dbReference>
<organism evidence="8 9">
    <name type="scientific">Piscinibacter gummiphilus</name>
    <dbReference type="NCBI Taxonomy" id="946333"/>
    <lineage>
        <taxon>Bacteria</taxon>
        <taxon>Pseudomonadati</taxon>
        <taxon>Pseudomonadota</taxon>
        <taxon>Betaproteobacteria</taxon>
        <taxon>Burkholderiales</taxon>
        <taxon>Sphaerotilaceae</taxon>
        <taxon>Piscinibacter</taxon>
    </lineage>
</organism>